<reference evidence="7 8" key="1">
    <citation type="submission" date="2021-03" db="EMBL/GenBank/DDBJ databases">
        <title>Genomic Encyclopedia of Type Strains, Phase IV (KMG-IV): sequencing the most valuable type-strain genomes for metagenomic binning, comparative biology and taxonomic classification.</title>
        <authorList>
            <person name="Goeker M."/>
        </authorList>
    </citation>
    <scope>NUCLEOTIDE SEQUENCE [LARGE SCALE GENOMIC DNA]</scope>
    <source>
        <strain evidence="7 8">DSM 21600</strain>
    </source>
</reference>
<organism evidence="7 8">
    <name type="scientific">Rhizobium halophytocola</name>
    <dbReference type="NCBI Taxonomy" id="735519"/>
    <lineage>
        <taxon>Bacteria</taxon>
        <taxon>Pseudomonadati</taxon>
        <taxon>Pseudomonadota</taxon>
        <taxon>Alphaproteobacteria</taxon>
        <taxon>Hyphomicrobiales</taxon>
        <taxon>Rhizobiaceae</taxon>
        <taxon>Rhizobium/Agrobacterium group</taxon>
        <taxon>Rhizobium</taxon>
    </lineage>
</organism>
<feature type="transmembrane region" description="Helical" evidence="6">
    <location>
        <begin position="71"/>
        <end position="91"/>
    </location>
</feature>
<protein>
    <submittedName>
        <fullName evidence="7">Threonine/homoserine/homoserine lactone efflux protein</fullName>
    </submittedName>
</protein>
<keyword evidence="2" id="KW-1003">Cell membrane</keyword>
<evidence type="ECO:0000256" key="5">
    <source>
        <dbReference type="ARBA" id="ARBA00023136"/>
    </source>
</evidence>
<accession>A0ABS4E143</accession>
<dbReference type="PANTHER" id="PTHR30086">
    <property type="entry name" value="ARGININE EXPORTER PROTEIN ARGO"/>
    <property type="match status" value="1"/>
</dbReference>
<dbReference type="EMBL" id="JAGGJU010000008">
    <property type="protein sequence ID" value="MBP1851655.1"/>
    <property type="molecule type" value="Genomic_DNA"/>
</dbReference>
<sequence length="204" mass="21964">MSLSGLLIFAGALFVAAGSPGPNIAALVARVLAKGIRDVLPFLVAMWIGEAIWLTFAVVGLTAIAATLQPLFLTVKWAGIVYLLYLAWKMWTSRPEPETDTMPQRSSPWRMFAAGMAVALGNPKIMIFYIALLPAIIDLSHVDFIGWAELTATMLVVLVTVDAFWALLAGHGRRYIRNARTVRLVNRASAGLMATAAAAIAVRG</sequence>
<evidence type="ECO:0000256" key="2">
    <source>
        <dbReference type="ARBA" id="ARBA00022475"/>
    </source>
</evidence>
<proteinExistence type="predicted"/>
<dbReference type="Pfam" id="PF01810">
    <property type="entry name" value="LysE"/>
    <property type="match status" value="1"/>
</dbReference>
<keyword evidence="8" id="KW-1185">Reference proteome</keyword>
<feature type="transmembrane region" description="Helical" evidence="6">
    <location>
        <begin position="43"/>
        <end position="64"/>
    </location>
</feature>
<comment type="subcellular location">
    <subcellularLocation>
        <location evidence="1">Cell membrane</location>
        <topology evidence="1">Multi-pass membrane protein</topology>
    </subcellularLocation>
</comment>
<keyword evidence="3 6" id="KW-0812">Transmembrane</keyword>
<feature type="transmembrane region" description="Helical" evidence="6">
    <location>
        <begin position="144"/>
        <end position="168"/>
    </location>
</feature>
<gene>
    <name evidence="7" type="ORF">J2Z17_003103</name>
</gene>
<dbReference type="PANTHER" id="PTHR30086:SF20">
    <property type="entry name" value="ARGININE EXPORTER PROTEIN ARGO-RELATED"/>
    <property type="match status" value="1"/>
</dbReference>
<evidence type="ECO:0000313" key="8">
    <source>
        <dbReference type="Proteomes" id="UP000759443"/>
    </source>
</evidence>
<comment type="caution">
    <text evidence="7">The sequence shown here is derived from an EMBL/GenBank/DDBJ whole genome shotgun (WGS) entry which is preliminary data.</text>
</comment>
<evidence type="ECO:0000256" key="1">
    <source>
        <dbReference type="ARBA" id="ARBA00004651"/>
    </source>
</evidence>
<evidence type="ECO:0000313" key="7">
    <source>
        <dbReference type="EMBL" id="MBP1851655.1"/>
    </source>
</evidence>
<evidence type="ECO:0000256" key="3">
    <source>
        <dbReference type="ARBA" id="ARBA00022692"/>
    </source>
</evidence>
<dbReference type="RefSeq" id="WP_209946509.1">
    <property type="nucleotide sequence ID" value="NZ_JAGGJU010000008.1"/>
</dbReference>
<dbReference type="InterPro" id="IPR001123">
    <property type="entry name" value="LeuE-type"/>
</dbReference>
<evidence type="ECO:0000256" key="4">
    <source>
        <dbReference type="ARBA" id="ARBA00022989"/>
    </source>
</evidence>
<keyword evidence="5 6" id="KW-0472">Membrane</keyword>
<evidence type="ECO:0000256" key="6">
    <source>
        <dbReference type="SAM" id="Phobius"/>
    </source>
</evidence>
<keyword evidence="4 6" id="KW-1133">Transmembrane helix</keyword>
<dbReference type="Proteomes" id="UP000759443">
    <property type="component" value="Unassembled WGS sequence"/>
</dbReference>
<feature type="transmembrane region" description="Helical" evidence="6">
    <location>
        <begin position="111"/>
        <end position="132"/>
    </location>
</feature>
<name>A0ABS4E143_9HYPH</name>